<evidence type="ECO:0000256" key="2">
    <source>
        <dbReference type="PROSITE-ProRule" id="PRU00703"/>
    </source>
</evidence>
<dbReference type="EMBL" id="RQVQ01000008">
    <property type="protein sequence ID" value="RRJ91938.1"/>
    <property type="molecule type" value="Genomic_DNA"/>
</dbReference>
<dbReference type="SUPFAM" id="SSF54631">
    <property type="entry name" value="CBS-domain pair"/>
    <property type="match status" value="1"/>
</dbReference>
<gene>
    <name evidence="4" type="ORF">EG240_04785</name>
</gene>
<dbReference type="InterPro" id="IPR051257">
    <property type="entry name" value="Diverse_CBS-Domain"/>
</dbReference>
<dbReference type="SMART" id="SM00116">
    <property type="entry name" value="CBS"/>
    <property type="match status" value="2"/>
</dbReference>
<dbReference type="PANTHER" id="PTHR43080">
    <property type="entry name" value="CBS DOMAIN-CONTAINING PROTEIN CBSX3, MITOCHONDRIAL"/>
    <property type="match status" value="1"/>
</dbReference>
<feature type="domain" description="CBS" evidence="3">
    <location>
        <begin position="11"/>
        <end position="69"/>
    </location>
</feature>
<proteinExistence type="predicted"/>
<dbReference type="RefSeq" id="WP_125018107.1">
    <property type="nucleotide sequence ID" value="NZ_RQVQ01000008.1"/>
</dbReference>
<evidence type="ECO:0000313" key="4">
    <source>
        <dbReference type="EMBL" id="RRJ91938.1"/>
    </source>
</evidence>
<dbReference type="Gene3D" id="3.10.580.10">
    <property type="entry name" value="CBS-domain"/>
    <property type="match status" value="1"/>
</dbReference>
<keyword evidence="1 2" id="KW-0129">CBS domain</keyword>
<evidence type="ECO:0000313" key="5">
    <source>
        <dbReference type="Proteomes" id="UP000275719"/>
    </source>
</evidence>
<dbReference type="OrthoDB" id="1119899at2"/>
<keyword evidence="5" id="KW-1185">Reference proteome</keyword>
<comment type="caution">
    <text evidence="4">The sequence shown here is derived from an EMBL/GenBank/DDBJ whole genome shotgun (WGS) entry which is preliminary data.</text>
</comment>
<organism evidence="4 5">
    <name type="scientific">Paenimyroides tangerinum</name>
    <dbReference type="NCBI Taxonomy" id="2488728"/>
    <lineage>
        <taxon>Bacteria</taxon>
        <taxon>Pseudomonadati</taxon>
        <taxon>Bacteroidota</taxon>
        <taxon>Flavobacteriia</taxon>
        <taxon>Flavobacteriales</taxon>
        <taxon>Flavobacteriaceae</taxon>
        <taxon>Paenimyroides</taxon>
    </lineage>
</organism>
<dbReference type="Proteomes" id="UP000275719">
    <property type="component" value="Unassembled WGS sequence"/>
</dbReference>
<name>A0A3P3WC29_9FLAO</name>
<reference evidence="4 5" key="1">
    <citation type="submission" date="2018-11" db="EMBL/GenBank/DDBJ databases">
        <title>Flavobacterium sp. nov., YIM 102701-2 draft genome.</title>
        <authorList>
            <person name="Li G."/>
            <person name="Jiang Y."/>
        </authorList>
    </citation>
    <scope>NUCLEOTIDE SEQUENCE [LARGE SCALE GENOMIC DNA]</scope>
    <source>
        <strain evidence="4 5">YIM 102701-2</strain>
    </source>
</reference>
<feature type="domain" description="CBS" evidence="3">
    <location>
        <begin position="85"/>
        <end position="141"/>
    </location>
</feature>
<dbReference type="AlphaFoldDB" id="A0A3P3WC29"/>
<dbReference type="PROSITE" id="PS51371">
    <property type="entry name" value="CBS"/>
    <property type="match status" value="2"/>
</dbReference>
<dbReference type="InterPro" id="IPR046342">
    <property type="entry name" value="CBS_dom_sf"/>
</dbReference>
<accession>A0A3P3WC29</accession>
<evidence type="ECO:0000259" key="3">
    <source>
        <dbReference type="PROSITE" id="PS51371"/>
    </source>
</evidence>
<dbReference type="PANTHER" id="PTHR43080:SF2">
    <property type="entry name" value="CBS DOMAIN-CONTAINING PROTEIN"/>
    <property type="match status" value="1"/>
</dbReference>
<dbReference type="Pfam" id="PF00571">
    <property type="entry name" value="CBS"/>
    <property type="match status" value="2"/>
</dbReference>
<sequence length="141" mass="15967">MKERILISAIMTSNVIKLNINDSLTKAEKLFKENKIRHIPVVSGNSIVGMLSYTDMLKIAIPDVDDNDECVVSTVYNMFTLEQVMTKNVETLYFYDYVKTAAKVFSESEFRALPIVDEDKNLVGILSTTDLIKFLLSQFNG</sequence>
<dbReference type="InterPro" id="IPR000644">
    <property type="entry name" value="CBS_dom"/>
</dbReference>
<protein>
    <submittedName>
        <fullName evidence="4">CBS domain-containing protein</fullName>
    </submittedName>
</protein>
<evidence type="ECO:0000256" key="1">
    <source>
        <dbReference type="ARBA" id="ARBA00023122"/>
    </source>
</evidence>